<dbReference type="Proteomes" id="UP000550787">
    <property type="component" value="Unassembled WGS sequence"/>
</dbReference>
<keyword evidence="2" id="KW-0732">Signal</keyword>
<comment type="caution">
    <text evidence="3">The sequence shown here is derived from an EMBL/GenBank/DDBJ whole genome shotgun (WGS) entry which is preliminary data.</text>
</comment>
<accession>A0A7W4I566</accession>
<dbReference type="GO" id="GO:0042597">
    <property type="term" value="C:periplasmic space"/>
    <property type="evidence" value="ECO:0007669"/>
    <property type="project" value="InterPro"/>
</dbReference>
<feature type="chain" id="PRO_5031522376" evidence="2">
    <location>
        <begin position="20"/>
        <end position="321"/>
    </location>
</feature>
<feature type="region of interest" description="Disordered" evidence="1">
    <location>
        <begin position="140"/>
        <end position="161"/>
    </location>
</feature>
<evidence type="ECO:0000313" key="3">
    <source>
        <dbReference type="EMBL" id="MBB2156646.1"/>
    </source>
</evidence>
<proteinExistence type="predicted"/>
<sequence>MRHALATLAVALLPGIAYAAPACPTPEAIERAPVQPPPPAPHEPVVAAPTPDQIPYRRFTAAEVARSSALQRLGSQGAQLYSLGQTHGLAGVFAMAGTQFRVFYLAPDGQAEIQGVMWDDTGHNVTRDQVAPIAGTIPTIHWTPRSQPGPQGPTPAGSTATQPAVDPVARLAAANYGLEGPDGARRVYMVVDPLCPYSTRAMSRLQPFVTSGRLQLAIVPIAINDYENHGASTPAAIDMLSADPGQMGTVWREISAQGHARPGHVPAPTAAAQLHINMDAERAIGVTGTPTFVWRDKSGQSHMAAGLPEDIDGWFRAGAGP</sequence>
<dbReference type="InterPro" id="IPR036249">
    <property type="entry name" value="Thioredoxin-like_sf"/>
</dbReference>
<dbReference type="PANTHER" id="PTHR35272">
    <property type="entry name" value="THIOL:DISULFIDE INTERCHANGE PROTEIN DSBC-RELATED"/>
    <property type="match status" value="1"/>
</dbReference>
<dbReference type="Gene3D" id="3.40.30.10">
    <property type="entry name" value="Glutaredoxin"/>
    <property type="match status" value="1"/>
</dbReference>
<dbReference type="SUPFAM" id="SSF52833">
    <property type="entry name" value="Thioredoxin-like"/>
    <property type="match status" value="1"/>
</dbReference>
<evidence type="ECO:0000256" key="1">
    <source>
        <dbReference type="SAM" id="MobiDB-lite"/>
    </source>
</evidence>
<dbReference type="InterPro" id="IPR009094">
    <property type="entry name" value="DiS-bond_isomerase_DsbC/G_N_sf"/>
</dbReference>
<dbReference type="EMBL" id="JABEQG010000016">
    <property type="protein sequence ID" value="MBB2156646.1"/>
    <property type="molecule type" value="Genomic_DNA"/>
</dbReference>
<reference evidence="3 4" key="1">
    <citation type="submission" date="2020-04" db="EMBL/GenBank/DDBJ databases">
        <title>Description of novel Gluconacetobacter.</title>
        <authorList>
            <person name="Sombolestani A."/>
        </authorList>
    </citation>
    <scope>NUCLEOTIDE SEQUENCE [LARGE SCALE GENOMIC DNA]</scope>
    <source>
        <strain evidence="3 4">LMG 7603</strain>
    </source>
</reference>
<dbReference type="PANTHER" id="PTHR35272:SF3">
    <property type="entry name" value="THIOL:DISULFIDE INTERCHANGE PROTEIN DSBC"/>
    <property type="match status" value="1"/>
</dbReference>
<dbReference type="InterPro" id="IPR051470">
    <property type="entry name" value="Thiol:disulfide_interchange"/>
</dbReference>
<gene>
    <name evidence="3" type="ORF">HLH33_10045</name>
</gene>
<dbReference type="AlphaFoldDB" id="A0A7W4I566"/>
<dbReference type="RefSeq" id="WP_183115874.1">
    <property type="nucleotide sequence ID" value="NZ_JABEQG010000016.1"/>
</dbReference>
<evidence type="ECO:0000256" key="2">
    <source>
        <dbReference type="SAM" id="SignalP"/>
    </source>
</evidence>
<feature type="signal peptide" evidence="2">
    <location>
        <begin position="1"/>
        <end position="19"/>
    </location>
</feature>
<name>A0A7W4I566_GLUDI</name>
<protein>
    <submittedName>
        <fullName evidence="3">DsbC family protein</fullName>
    </submittedName>
</protein>
<organism evidence="3 4">
    <name type="scientific">Gluconacetobacter diazotrophicus</name>
    <name type="common">Acetobacter diazotrophicus</name>
    <dbReference type="NCBI Taxonomy" id="33996"/>
    <lineage>
        <taxon>Bacteria</taxon>
        <taxon>Pseudomonadati</taxon>
        <taxon>Pseudomonadota</taxon>
        <taxon>Alphaproteobacteria</taxon>
        <taxon>Acetobacterales</taxon>
        <taxon>Acetobacteraceae</taxon>
        <taxon>Gluconacetobacter</taxon>
    </lineage>
</organism>
<dbReference type="Gene3D" id="3.10.450.70">
    <property type="entry name" value="Disulphide bond isomerase, DsbC/G, N-terminal"/>
    <property type="match status" value="1"/>
</dbReference>
<evidence type="ECO:0000313" key="4">
    <source>
        <dbReference type="Proteomes" id="UP000550787"/>
    </source>
</evidence>